<dbReference type="PANTHER" id="PTHR23534">
    <property type="entry name" value="MFS PERMEASE"/>
    <property type="match status" value="1"/>
</dbReference>
<feature type="transmembrane region" description="Helical" evidence="5">
    <location>
        <begin position="160"/>
        <end position="179"/>
    </location>
</feature>
<keyword evidence="3 5" id="KW-1133">Transmembrane helix</keyword>
<evidence type="ECO:0000256" key="3">
    <source>
        <dbReference type="ARBA" id="ARBA00022989"/>
    </source>
</evidence>
<dbReference type="InterPro" id="IPR036259">
    <property type="entry name" value="MFS_trans_sf"/>
</dbReference>
<dbReference type="SUPFAM" id="SSF103473">
    <property type="entry name" value="MFS general substrate transporter"/>
    <property type="match status" value="1"/>
</dbReference>
<dbReference type="Proteomes" id="UP001163152">
    <property type="component" value="Chromosome"/>
</dbReference>
<accession>A0A9E8ZM54</accession>
<protein>
    <submittedName>
        <fullName evidence="7">MFS transporter</fullName>
    </submittedName>
</protein>
<comment type="subcellular location">
    <subcellularLocation>
        <location evidence="1">Cell membrane</location>
        <topology evidence="1">Multi-pass membrane protein</topology>
    </subcellularLocation>
</comment>
<feature type="transmembrane region" description="Helical" evidence="5">
    <location>
        <begin position="236"/>
        <end position="256"/>
    </location>
</feature>
<feature type="transmembrane region" description="Helical" evidence="5">
    <location>
        <begin position="276"/>
        <end position="295"/>
    </location>
</feature>
<dbReference type="Pfam" id="PF07690">
    <property type="entry name" value="MFS_1"/>
    <property type="match status" value="1"/>
</dbReference>
<feature type="transmembrane region" description="Helical" evidence="5">
    <location>
        <begin position="124"/>
        <end position="148"/>
    </location>
</feature>
<evidence type="ECO:0000313" key="8">
    <source>
        <dbReference type="Proteomes" id="UP001163152"/>
    </source>
</evidence>
<name>A0A9E8ZM54_9CYAN</name>
<dbReference type="AlphaFoldDB" id="A0A9E8ZM54"/>
<dbReference type="InterPro" id="IPR011701">
    <property type="entry name" value="MFS"/>
</dbReference>
<dbReference type="RefSeq" id="WP_268610971.1">
    <property type="nucleotide sequence ID" value="NZ_CP113797.1"/>
</dbReference>
<feature type="transmembrane region" description="Helical" evidence="5">
    <location>
        <begin position="71"/>
        <end position="92"/>
    </location>
</feature>
<dbReference type="InterPro" id="IPR020846">
    <property type="entry name" value="MFS_dom"/>
</dbReference>
<dbReference type="GO" id="GO:0022857">
    <property type="term" value="F:transmembrane transporter activity"/>
    <property type="evidence" value="ECO:0007669"/>
    <property type="project" value="InterPro"/>
</dbReference>
<dbReference type="GO" id="GO:0005886">
    <property type="term" value="C:plasma membrane"/>
    <property type="evidence" value="ECO:0007669"/>
    <property type="project" value="UniProtKB-SubCell"/>
</dbReference>
<dbReference type="Gene3D" id="1.20.1250.20">
    <property type="entry name" value="MFS general substrate transporter like domains"/>
    <property type="match status" value="1"/>
</dbReference>
<dbReference type="PANTHER" id="PTHR23534:SF1">
    <property type="entry name" value="MAJOR FACILITATOR SUPERFAMILY PROTEIN"/>
    <property type="match status" value="1"/>
</dbReference>
<organism evidence="7 8">
    <name type="scientific">Thermocoleostomius sinensis A174</name>
    <dbReference type="NCBI Taxonomy" id="2016057"/>
    <lineage>
        <taxon>Bacteria</taxon>
        <taxon>Bacillati</taxon>
        <taxon>Cyanobacteriota</taxon>
        <taxon>Cyanophyceae</taxon>
        <taxon>Oculatellales</taxon>
        <taxon>Oculatellaceae</taxon>
        <taxon>Thermocoleostomius</taxon>
    </lineage>
</organism>
<feature type="transmembrane region" description="Helical" evidence="5">
    <location>
        <begin position="389"/>
        <end position="409"/>
    </location>
</feature>
<proteinExistence type="predicted"/>
<feature type="transmembrane region" description="Helical" evidence="5">
    <location>
        <begin position="302"/>
        <end position="320"/>
    </location>
</feature>
<gene>
    <name evidence="7" type="ORF">OXH18_03170</name>
</gene>
<feature type="transmembrane region" description="Helical" evidence="5">
    <location>
        <begin position="99"/>
        <end position="118"/>
    </location>
</feature>
<feature type="transmembrane region" description="Helical" evidence="5">
    <location>
        <begin position="35"/>
        <end position="59"/>
    </location>
</feature>
<keyword evidence="4 5" id="KW-0472">Membrane</keyword>
<evidence type="ECO:0000256" key="2">
    <source>
        <dbReference type="ARBA" id="ARBA00022692"/>
    </source>
</evidence>
<sequence length="431" mass="46185">MRRFLNLNLLFVWSELFSLIKASMTLTLTRETRNVALLVICQALAMTSITILFTVAALIGDRLAADKSLATLPLALLQIAVMITTIPASLLMKQRGRRFGFVLGTIIGLAGAGLGVTSTVIGHFWLFCVATILFGVFNGFVGFYRFAAADAASESFRAQAISLVVAGGVVAAIVGPGLASWTKDWLTATFAGSLVPIVGLQVVTLGVLQGIEMPPLSTSEQREAGRSLRQIMQQPVFIVATLGSMVGYGVMVLLMTATPLAMVAIDHPFEAAASVIQWHILGMFAPSFFTGFLIARFGVLSIILSGVILNFLCVGVNGVGVEVGHFRVALTLLGIGWNFMFVGSTTLLTATYTPVEKAKTQAMHDFLMFACVAVATFLSGRILNNSGWATVNQTAVPGLVLVFVAVLWLRQRQGQRQRIQSSSIDHPKVKN</sequence>
<dbReference type="PROSITE" id="PS50850">
    <property type="entry name" value="MFS"/>
    <property type="match status" value="1"/>
</dbReference>
<feature type="transmembrane region" description="Helical" evidence="5">
    <location>
        <begin position="326"/>
        <end position="350"/>
    </location>
</feature>
<evidence type="ECO:0000256" key="4">
    <source>
        <dbReference type="ARBA" id="ARBA00023136"/>
    </source>
</evidence>
<feature type="transmembrane region" description="Helical" evidence="5">
    <location>
        <begin position="185"/>
        <end position="208"/>
    </location>
</feature>
<feature type="transmembrane region" description="Helical" evidence="5">
    <location>
        <begin position="362"/>
        <end position="383"/>
    </location>
</feature>
<feature type="domain" description="Major facilitator superfamily (MFS) profile" evidence="6">
    <location>
        <begin position="235"/>
        <end position="431"/>
    </location>
</feature>
<evidence type="ECO:0000256" key="5">
    <source>
        <dbReference type="SAM" id="Phobius"/>
    </source>
</evidence>
<dbReference type="KEGG" id="tsin:OXH18_03170"/>
<reference evidence="7" key="1">
    <citation type="submission" date="2022-12" db="EMBL/GenBank/DDBJ databases">
        <title>Polyphasic identification of a Novel Hot-Spring Cyanobacterium Ocullathermofonsia sinensis gen nov. sp. nov. and Genomic Insights on its Adaptations to the Thermal Habitat.</title>
        <authorList>
            <person name="Daroch M."/>
            <person name="Tang J."/>
            <person name="Jiang Y."/>
        </authorList>
    </citation>
    <scope>NUCLEOTIDE SEQUENCE</scope>
    <source>
        <strain evidence="7">PKUAC-SCTA174</strain>
    </source>
</reference>
<keyword evidence="2 5" id="KW-0812">Transmembrane</keyword>
<evidence type="ECO:0000313" key="7">
    <source>
        <dbReference type="EMBL" id="WAL61016.1"/>
    </source>
</evidence>
<evidence type="ECO:0000256" key="1">
    <source>
        <dbReference type="ARBA" id="ARBA00004651"/>
    </source>
</evidence>
<dbReference type="EMBL" id="CP113797">
    <property type="protein sequence ID" value="WAL61016.1"/>
    <property type="molecule type" value="Genomic_DNA"/>
</dbReference>
<keyword evidence="8" id="KW-1185">Reference proteome</keyword>
<evidence type="ECO:0000259" key="6">
    <source>
        <dbReference type="PROSITE" id="PS50850"/>
    </source>
</evidence>